<keyword evidence="2" id="KW-1185">Reference proteome</keyword>
<dbReference type="Gene3D" id="2.40.160.100">
    <property type="match status" value="1"/>
</dbReference>
<proteinExistence type="predicted"/>
<comment type="caution">
    <text evidence="1">The sequence shown here is derived from an EMBL/GenBank/DDBJ whole genome shotgun (WGS) entry which is preliminary data.</text>
</comment>
<dbReference type="EMBL" id="RKKU01000022">
    <property type="protein sequence ID" value="ROZ82359.1"/>
    <property type="molecule type" value="Genomic_DNA"/>
</dbReference>
<name>A0ABX9XF17_9PSED</name>
<sequence>MKGITIAGACGCAFCLPCLSVADEEVGAANLPFAEEIVTYEVRNKFTLQTGYGPEDSLLGADRETFYSLRYEPTFIWYSPDQRWPRWEVFTRGWLAYDSSSNATGFNNDDQQNVEGLNAELREFYVRRNLLGDDPRFSLAVGRQRYAGKYGLWWDDTFESVRFDYVDSFSRGFLAYGQKFYNYNTEVNELDPRDEKLHNALGEYAWNWRENQWAGVRFTYQKDHSDVDLDDGSDFTGWRYGGFASAEHLDMLLLSDYHVELAALHGKRDNVASSGISETNMRGWALLTEFGRRFYDVAWQPRIVIRSGLTDKPGDDDDGFYLSRIQSDRLINDASYSTRLVSSFMRMDIRNLLYYGIGVDAQPTARSSVDMRVSDLRLRNSDASLPVRTTEAQDSSSHSLGQVVDVNFYWQSFPLAYAGRQFDMNTLVSAGYFFAGPATGNLDDDFQLTLSVVMRY</sequence>
<reference evidence="1 2" key="1">
    <citation type="submission" date="2018-11" db="EMBL/GenBank/DDBJ databases">
        <authorList>
            <person name="Jang G.I."/>
            <person name="Hwang C.Y."/>
        </authorList>
    </citation>
    <scope>NUCLEOTIDE SEQUENCE [LARGE SCALE GENOMIC DNA]</scope>
    <source>
        <strain evidence="1 2">SSM26</strain>
    </source>
</reference>
<protein>
    <submittedName>
        <fullName evidence="1">Ion channel protein AlgE</fullName>
    </submittedName>
</protein>
<gene>
    <name evidence="1" type="ORF">EF096_15090</name>
</gene>
<dbReference type="InterPro" id="IPR053728">
    <property type="entry name" value="Alginate_Permeability_Chnl"/>
</dbReference>
<dbReference type="RefSeq" id="WP_123890626.1">
    <property type="nucleotide sequence ID" value="NZ_RKKU01000022.1"/>
</dbReference>
<evidence type="ECO:0000313" key="1">
    <source>
        <dbReference type="EMBL" id="ROZ82359.1"/>
    </source>
</evidence>
<organism evidence="1 2">
    <name type="scientific">Pseudomonas neustonica</name>
    <dbReference type="NCBI Taxonomy" id="2487346"/>
    <lineage>
        <taxon>Bacteria</taxon>
        <taxon>Pseudomonadati</taxon>
        <taxon>Pseudomonadota</taxon>
        <taxon>Gammaproteobacteria</taxon>
        <taxon>Pseudomonadales</taxon>
        <taxon>Pseudomonadaceae</taxon>
        <taxon>Pseudomonas</taxon>
    </lineage>
</organism>
<evidence type="ECO:0000313" key="2">
    <source>
        <dbReference type="Proteomes" id="UP000275199"/>
    </source>
</evidence>
<dbReference type="Proteomes" id="UP000275199">
    <property type="component" value="Unassembled WGS sequence"/>
</dbReference>
<accession>A0ABX9XF17</accession>